<feature type="region of interest" description="Disordered" evidence="1">
    <location>
        <begin position="184"/>
        <end position="203"/>
    </location>
</feature>
<dbReference type="AlphaFoldDB" id="A0A915JYG3"/>
<feature type="region of interest" description="Disordered" evidence="1">
    <location>
        <begin position="585"/>
        <end position="606"/>
    </location>
</feature>
<protein>
    <submittedName>
        <fullName evidence="3">Uncharacterized protein</fullName>
    </submittedName>
</protein>
<name>A0A915JYG3_ROMCU</name>
<dbReference type="Proteomes" id="UP000887565">
    <property type="component" value="Unplaced"/>
</dbReference>
<evidence type="ECO:0000313" key="2">
    <source>
        <dbReference type="Proteomes" id="UP000887565"/>
    </source>
</evidence>
<sequence>MGAEVRHSLGAKVRRGANEHPLFNIEALDAALRKVMYISVQKQNMGSQYNVLTYQGTKTFKASSNSPLTVKIEQISATNDAIEWPHKFSKIRIPQAATHYVQLLEKIPALFQNTLEAHSLQSSPENLFSFVQGALEFNYQRKNGLQIRSNYDFFDHTWKELLVLPTENDRWGSDRQPLVITSRYSSQQRNSPQEDKVALPNDFNTESPDAEVVRFILSDLGIIMQYKIQLPIAERISIVDQLLSMVSTSGNDGQLKADATSIIHNIELDSAFFSRNTDSVGHKHFTNYMLGKLMGYCSGKDVETFTFDYTHENTYKDLVSFIIKEKGRADGVAFHIQECSRDSPKSTITDFRGKPRPEYSKIGITDRILQLYFDFGSPLHPDEPPVSQLSPFQVKKTFAGYTNGIDMTTSYTAEGTFRVIEQHFRDRNLYHLLARNEKFSLPLVQHASNIGLGVQTQSELHALINSYCLEKAGRDVFLAYPVEDPAILGVKLNPGFPIILMKSGLEKTQFQMMDDLRATYMSDYSKYENKRNVYLTVNALTTTDPSTAVTHGEYTNGIYGPFYERCSATNRVRRDNGGDFCRRKNREEEEEAESLIEESNENTNQMKAAEEELRNIVLTRRRVVQHLENVGKLSSAVMHFAMGKNILGALIDGDFEEVAINTGFLAGSIGLGYASQYATLKGARLAVDGSRFLGTTLKLAAPFLARVTSAFVAFDLYKQVISYKDGNKDAIVGVATDSTILAIDVAEVTVEILESLEFISSISSVTGPVGAAIGAIIFVATDIYYAVTSVDKIDSALTLTGYEKFKEGLLAFIHASPETYIQNLMENKQLNNEVANRSATILKSLRNVKIYASPTLIPCSPNLASNFCMSGVMESNDNIANFTNLQTFYTRTWPNPPSKFQTICANANMVKEQARNKSINVEDWLAKVERIVDDYRLSLECYNFEAILDINDKNGNDAFIKIESGNDTVTGFYSRKNIIAFTDGFKQLVGGNLADTFILHDSLNYIHRETVDTDTHVDVQLNNGVSLLLRNLNLQRTILIFKDFNMTIEPNGLVCEMKIPAINDPMEMVQKILDLRHIGASFVVEDGEKRLKISAGHSSMVRNKHNMNASAPQANANILSNDLQFKQSILLSSESMQDVYHIKTLCNSSSNESLHCLRVVTSIYLDEDSEKSNQTLD</sequence>
<organism evidence="2 3">
    <name type="scientific">Romanomermis culicivorax</name>
    <name type="common">Nematode worm</name>
    <dbReference type="NCBI Taxonomy" id="13658"/>
    <lineage>
        <taxon>Eukaryota</taxon>
        <taxon>Metazoa</taxon>
        <taxon>Ecdysozoa</taxon>
        <taxon>Nematoda</taxon>
        <taxon>Enoplea</taxon>
        <taxon>Dorylaimia</taxon>
        <taxon>Mermithida</taxon>
        <taxon>Mermithoidea</taxon>
        <taxon>Mermithidae</taxon>
        <taxon>Romanomermis</taxon>
    </lineage>
</organism>
<keyword evidence="2" id="KW-1185">Reference proteome</keyword>
<evidence type="ECO:0000313" key="3">
    <source>
        <dbReference type="WBParaSite" id="nRc.2.0.1.t30732-RA"/>
    </source>
</evidence>
<evidence type="ECO:0000256" key="1">
    <source>
        <dbReference type="SAM" id="MobiDB-lite"/>
    </source>
</evidence>
<dbReference type="WBParaSite" id="nRc.2.0.1.t30732-RA">
    <property type="protein sequence ID" value="nRc.2.0.1.t30732-RA"/>
    <property type="gene ID" value="nRc.2.0.1.g30732"/>
</dbReference>
<proteinExistence type="predicted"/>
<feature type="compositionally biased region" description="Acidic residues" evidence="1">
    <location>
        <begin position="588"/>
        <end position="600"/>
    </location>
</feature>
<accession>A0A915JYG3</accession>
<reference evidence="3" key="1">
    <citation type="submission" date="2022-11" db="UniProtKB">
        <authorList>
            <consortium name="WormBaseParasite"/>
        </authorList>
    </citation>
    <scope>IDENTIFICATION</scope>
</reference>